<dbReference type="SUPFAM" id="SSF52402">
    <property type="entry name" value="Adenine nucleotide alpha hydrolases-like"/>
    <property type="match status" value="1"/>
</dbReference>
<dbReference type="AlphaFoldDB" id="X1IG03"/>
<dbReference type="InterPro" id="IPR014729">
    <property type="entry name" value="Rossmann-like_a/b/a_fold"/>
</dbReference>
<gene>
    <name evidence="1" type="ORF">S03H2_26965</name>
</gene>
<accession>X1IG03</accession>
<sequence length="51" mass="5677">MSKVKAVALFSGGLDSILSVKIMLEQKIDIYPIHFITPFFTSLKSGYKIEA</sequence>
<organism evidence="1">
    <name type="scientific">marine sediment metagenome</name>
    <dbReference type="NCBI Taxonomy" id="412755"/>
    <lineage>
        <taxon>unclassified sequences</taxon>
        <taxon>metagenomes</taxon>
        <taxon>ecological metagenomes</taxon>
    </lineage>
</organism>
<dbReference type="Gene3D" id="3.40.50.620">
    <property type="entry name" value="HUPs"/>
    <property type="match status" value="1"/>
</dbReference>
<evidence type="ECO:0008006" key="2">
    <source>
        <dbReference type="Google" id="ProtNLM"/>
    </source>
</evidence>
<proteinExistence type="predicted"/>
<comment type="caution">
    <text evidence="1">The sequence shown here is derived from an EMBL/GenBank/DDBJ whole genome shotgun (WGS) entry which is preliminary data.</text>
</comment>
<dbReference type="EMBL" id="BARU01015900">
    <property type="protein sequence ID" value="GAH56473.1"/>
    <property type="molecule type" value="Genomic_DNA"/>
</dbReference>
<name>X1IG03_9ZZZZ</name>
<evidence type="ECO:0000313" key="1">
    <source>
        <dbReference type="EMBL" id="GAH56473.1"/>
    </source>
</evidence>
<reference evidence="1" key="1">
    <citation type="journal article" date="2014" name="Front. Microbiol.">
        <title>High frequency of phylogenetically diverse reductive dehalogenase-homologous genes in deep subseafloor sedimentary metagenomes.</title>
        <authorList>
            <person name="Kawai M."/>
            <person name="Futagami T."/>
            <person name="Toyoda A."/>
            <person name="Takaki Y."/>
            <person name="Nishi S."/>
            <person name="Hori S."/>
            <person name="Arai W."/>
            <person name="Tsubouchi T."/>
            <person name="Morono Y."/>
            <person name="Uchiyama I."/>
            <person name="Ito T."/>
            <person name="Fujiyama A."/>
            <person name="Inagaki F."/>
            <person name="Takami H."/>
        </authorList>
    </citation>
    <scope>NUCLEOTIDE SEQUENCE</scope>
    <source>
        <strain evidence="1">Expedition CK06-06</strain>
    </source>
</reference>
<feature type="non-terminal residue" evidence="1">
    <location>
        <position position="51"/>
    </location>
</feature>
<protein>
    <recommendedName>
        <fullName evidence="2">Thil AANH domain-containing protein</fullName>
    </recommendedName>
</protein>